<organism evidence="2 3">
    <name type="scientific">Asanoa iriomotensis</name>
    <dbReference type="NCBI Taxonomy" id="234613"/>
    <lineage>
        <taxon>Bacteria</taxon>
        <taxon>Bacillati</taxon>
        <taxon>Actinomycetota</taxon>
        <taxon>Actinomycetes</taxon>
        <taxon>Micromonosporales</taxon>
        <taxon>Micromonosporaceae</taxon>
        <taxon>Asanoa</taxon>
    </lineage>
</organism>
<name>A0ABQ4CGT2_9ACTN</name>
<evidence type="ECO:0000313" key="2">
    <source>
        <dbReference type="EMBL" id="GIF61525.1"/>
    </source>
</evidence>
<proteinExistence type="predicted"/>
<evidence type="ECO:0000313" key="3">
    <source>
        <dbReference type="Proteomes" id="UP000624325"/>
    </source>
</evidence>
<accession>A0ABQ4CGT2</accession>
<evidence type="ECO:0000256" key="1">
    <source>
        <dbReference type="SAM" id="SignalP"/>
    </source>
</evidence>
<feature type="chain" id="PRO_5045317708" description="Lipoprotein" evidence="1">
    <location>
        <begin position="20"/>
        <end position="303"/>
    </location>
</feature>
<dbReference type="EMBL" id="BONC01000110">
    <property type="protein sequence ID" value="GIF61525.1"/>
    <property type="molecule type" value="Genomic_DNA"/>
</dbReference>
<keyword evidence="3" id="KW-1185">Reference proteome</keyword>
<gene>
    <name evidence="2" type="ORF">Air01nite_76200</name>
</gene>
<keyword evidence="1" id="KW-0732">Signal</keyword>
<sequence length="303" mass="31642">MFPVVCTAFAALTLLGACAQPAGLGGGGHAVTTEAVVPSPSGWDAFPVDRVPRPIVVVSDGMLGFVAADRGQATGFRTADGKLALMTGRIELAAPLPETPATVAVEPPGGPFTFPALRADEAFAYLRAHGSPANAPGARPAPVRVTSITLGSAIFSTDRGPLRLPAWLFGAPDLTGELAWPAVDKTAFWRYGEPNDVATISPAQLSRDGRQIRWAVPGNGTCPSNPVRRYWVEVVETRTTVAVTTVSEIVSTPGPEDREQPCVLMAQPAEPYDVELAAPLGNRIVIGHIDDAPAPDTEVSPTP</sequence>
<feature type="signal peptide" evidence="1">
    <location>
        <begin position="1"/>
        <end position="19"/>
    </location>
</feature>
<reference evidence="2 3" key="1">
    <citation type="submission" date="2021-01" db="EMBL/GenBank/DDBJ databases">
        <title>Whole genome shotgun sequence of Asanoa iriomotensis NBRC 100142.</title>
        <authorList>
            <person name="Komaki H."/>
            <person name="Tamura T."/>
        </authorList>
    </citation>
    <scope>NUCLEOTIDE SEQUENCE [LARGE SCALE GENOMIC DNA]</scope>
    <source>
        <strain evidence="2 3">NBRC 100142</strain>
    </source>
</reference>
<dbReference type="Proteomes" id="UP000624325">
    <property type="component" value="Unassembled WGS sequence"/>
</dbReference>
<protein>
    <recommendedName>
        <fullName evidence="4">Lipoprotein</fullName>
    </recommendedName>
</protein>
<comment type="caution">
    <text evidence="2">The sequence shown here is derived from an EMBL/GenBank/DDBJ whole genome shotgun (WGS) entry which is preliminary data.</text>
</comment>
<evidence type="ECO:0008006" key="4">
    <source>
        <dbReference type="Google" id="ProtNLM"/>
    </source>
</evidence>